<dbReference type="Proteomes" id="UP001156706">
    <property type="component" value="Unassembled WGS sequence"/>
</dbReference>
<evidence type="ECO:0000313" key="5">
    <source>
        <dbReference type="Proteomes" id="UP001156706"/>
    </source>
</evidence>
<feature type="signal peptide" evidence="2">
    <location>
        <begin position="1"/>
        <end position="22"/>
    </location>
</feature>
<keyword evidence="2" id="KW-0732">Signal</keyword>
<organism evidence="4 5">
    <name type="scientific">Chitinimonas prasina</name>
    <dbReference type="NCBI Taxonomy" id="1434937"/>
    <lineage>
        <taxon>Bacteria</taxon>
        <taxon>Pseudomonadati</taxon>
        <taxon>Pseudomonadota</taxon>
        <taxon>Betaproteobacteria</taxon>
        <taxon>Neisseriales</taxon>
        <taxon>Chitinibacteraceae</taxon>
        <taxon>Chitinimonas</taxon>
    </lineage>
</organism>
<evidence type="ECO:0000256" key="2">
    <source>
        <dbReference type="SAM" id="SignalP"/>
    </source>
</evidence>
<keyword evidence="1" id="KW-1133">Transmembrane helix</keyword>
<sequence length="199" mass="22157">MKRLCLMLLPLLALLVCATARAEDRHADHEALRNILKAGTQALNSGKLEAMAPLLHSQFTIITVDNQKFSSLEAFKAYWDGLFQGENRLLDKLEAAPVADELTQFLSEDVGLVHGVSNDVYTFRDGSVRTMPTRWTAVVAREGGNWKLVKLHFSVNLLDNPMLTATKEYALRGILAVGVVLLLLGLILGYWLGRRRSRV</sequence>
<dbReference type="RefSeq" id="WP_284196696.1">
    <property type="nucleotide sequence ID" value="NZ_BSOG01000002.1"/>
</dbReference>
<protein>
    <recommendedName>
        <fullName evidence="3">SnoaL-like domain-containing protein</fullName>
    </recommendedName>
</protein>
<accession>A0ABQ5YGM9</accession>
<feature type="domain" description="SnoaL-like" evidence="3">
    <location>
        <begin position="34"/>
        <end position="155"/>
    </location>
</feature>
<keyword evidence="5" id="KW-1185">Reference proteome</keyword>
<feature type="chain" id="PRO_5047288039" description="SnoaL-like domain-containing protein" evidence="2">
    <location>
        <begin position="23"/>
        <end position="199"/>
    </location>
</feature>
<dbReference type="Gene3D" id="3.10.450.50">
    <property type="match status" value="1"/>
</dbReference>
<feature type="transmembrane region" description="Helical" evidence="1">
    <location>
        <begin position="169"/>
        <end position="193"/>
    </location>
</feature>
<name>A0ABQ5YGM9_9NEIS</name>
<keyword evidence="1" id="KW-0472">Membrane</keyword>
<proteinExistence type="predicted"/>
<dbReference type="Pfam" id="PF13474">
    <property type="entry name" value="SnoaL_3"/>
    <property type="match status" value="1"/>
</dbReference>
<keyword evidence="1" id="KW-0812">Transmembrane</keyword>
<dbReference type="InterPro" id="IPR032710">
    <property type="entry name" value="NTF2-like_dom_sf"/>
</dbReference>
<gene>
    <name evidence="4" type="ORF">GCM10007907_23930</name>
</gene>
<dbReference type="EMBL" id="BSOG01000002">
    <property type="protein sequence ID" value="GLR13603.1"/>
    <property type="molecule type" value="Genomic_DNA"/>
</dbReference>
<reference evidence="5" key="1">
    <citation type="journal article" date="2019" name="Int. J. Syst. Evol. Microbiol.">
        <title>The Global Catalogue of Microorganisms (GCM) 10K type strain sequencing project: providing services to taxonomists for standard genome sequencing and annotation.</title>
        <authorList>
            <consortium name="The Broad Institute Genomics Platform"/>
            <consortium name="The Broad Institute Genome Sequencing Center for Infectious Disease"/>
            <person name="Wu L."/>
            <person name="Ma J."/>
        </authorList>
    </citation>
    <scope>NUCLEOTIDE SEQUENCE [LARGE SCALE GENOMIC DNA]</scope>
    <source>
        <strain evidence="5">NBRC 110044</strain>
    </source>
</reference>
<comment type="caution">
    <text evidence="4">The sequence shown here is derived from an EMBL/GenBank/DDBJ whole genome shotgun (WGS) entry which is preliminary data.</text>
</comment>
<evidence type="ECO:0000313" key="4">
    <source>
        <dbReference type="EMBL" id="GLR13603.1"/>
    </source>
</evidence>
<evidence type="ECO:0000256" key="1">
    <source>
        <dbReference type="SAM" id="Phobius"/>
    </source>
</evidence>
<dbReference type="InterPro" id="IPR037401">
    <property type="entry name" value="SnoaL-like"/>
</dbReference>
<dbReference type="SUPFAM" id="SSF54427">
    <property type="entry name" value="NTF2-like"/>
    <property type="match status" value="1"/>
</dbReference>
<evidence type="ECO:0000259" key="3">
    <source>
        <dbReference type="Pfam" id="PF13474"/>
    </source>
</evidence>